<keyword evidence="4" id="KW-1185">Reference proteome</keyword>
<feature type="domain" description="Fibronectin type-III" evidence="2">
    <location>
        <begin position="70"/>
        <end position="162"/>
    </location>
</feature>
<sequence length="172" mass="19417">MRSYLRSAQERCSSFLLALQTDTPGPPINFVFEDVRKNSVICKWEPPLDDGGSEILNYVLEKKDNTKAEMVLDLKPVVTNRKMCLLNWSDPEDDGGSDIIGFIVERKDAKMHTWRLAIDTERSKCDITGLVEGQEYKFRVSAKNKFGTGPPVEIGPILAVDPLGKITNFMFF</sequence>
<evidence type="ECO:0000313" key="3">
    <source>
        <dbReference type="Ensembl" id="ENSDNVP00000024799.1"/>
    </source>
</evidence>
<dbReference type="Proteomes" id="UP000694423">
    <property type="component" value="Unplaced"/>
</dbReference>
<evidence type="ECO:0000313" key="4">
    <source>
        <dbReference type="Proteomes" id="UP000694423"/>
    </source>
</evidence>
<name>A0A8C4KKG1_DRONO</name>
<dbReference type="Gene3D" id="2.60.40.10">
    <property type="entry name" value="Immunoglobulins"/>
    <property type="match status" value="2"/>
</dbReference>
<keyword evidence="1" id="KW-0393">Immunoglobulin domain</keyword>
<dbReference type="InterPro" id="IPR013783">
    <property type="entry name" value="Ig-like_fold"/>
</dbReference>
<evidence type="ECO:0000256" key="1">
    <source>
        <dbReference type="ARBA" id="ARBA00023319"/>
    </source>
</evidence>
<dbReference type="PRINTS" id="PR00014">
    <property type="entry name" value="FNTYPEIII"/>
</dbReference>
<reference evidence="3" key="1">
    <citation type="submission" date="2025-08" db="UniProtKB">
        <authorList>
            <consortium name="Ensembl"/>
        </authorList>
    </citation>
    <scope>IDENTIFICATION</scope>
</reference>
<dbReference type="PANTHER" id="PTHR14340:SF9">
    <property type="entry name" value="FIBRONECTIN TYPE-III DOMAIN-CONTAINING PROTEIN"/>
    <property type="match status" value="1"/>
</dbReference>
<dbReference type="PANTHER" id="PTHR14340">
    <property type="entry name" value="MICROFIBRIL-ASSOCIATED GLYCOPROTEIN 3"/>
    <property type="match status" value="1"/>
</dbReference>
<protein>
    <recommendedName>
        <fullName evidence="2">Fibronectin type-III domain-containing protein</fullName>
    </recommendedName>
</protein>
<dbReference type="Pfam" id="PF00041">
    <property type="entry name" value="fn3"/>
    <property type="match status" value="1"/>
</dbReference>
<dbReference type="CDD" id="cd00063">
    <property type="entry name" value="FN3"/>
    <property type="match status" value="1"/>
</dbReference>
<dbReference type="Ensembl" id="ENSDNVT00000030008.1">
    <property type="protein sequence ID" value="ENSDNVP00000024799.1"/>
    <property type="gene ID" value="ENSDNVG00000017253.1"/>
</dbReference>
<reference evidence="3" key="2">
    <citation type="submission" date="2025-09" db="UniProtKB">
        <authorList>
            <consortium name="Ensembl"/>
        </authorList>
    </citation>
    <scope>IDENTIFICATION</scope>
</reference>
<accession>A0A8C4KKG1</accession>
<dbReference type="InterPro" id="IPR036116">
    <property type="entry name" value="FN3_sf"/>
</dbReference>
<dbReference type="SUPFAM" id="SSF49265">
    <property type="entry name" value="Fibronectin type III"/>
    <property type="match status" value="1"/>
</dbReference>
<proteinExistence type="predicted"/>
<dbReference type="PROSITE" id="PS50853">
    <property type="entry name" value="FN3"/>
    <property type="match status" value="1"/>
</dbReference>
<dbReference type="InterPro" id="IPR003961">
    <property type="entry name" value="FN3_dom"/>
</dbReference>
<dbReference type="AlphaFoldDB" id="A0A8C4KKG1"/>
<dbReference type="SMART" id="SM00060">
    <property type="entry name" value="FN3"/>
    <property type="match status" value="1"/>
</dbReference>
<dbReference type="FunFam" id="2.60.40.10:FF:000770">
    <property type="entry name" value="titin isoform X1"/>
    <property type="match status" value="1"/>
</dbReference>
<evidence type="ECO:0000259" key="2">
    <source>
        <dbReference type="PROSITE" id="PS50853"/>
    </source>
</evidence>
<organism evidence="3 4">
    <name type="scientific">Dromaius novaehollandiae</name>
    <name type="common">Emu</name>
    <dbReference type="NCBI Taxonomy" id="8790"/>
    <lineage>
        <taxon>Eukaryota</taxon>
        <taxon>Metazoa</taxon>
        <taxon>Chordata</taxon>
        <taxon>Craniata</taxon>
        <taxon>Vertebrata</taxon>
        <taxon>Euteleostomi</taxon>
        <taxon>Archelosauria</taxon>
        <taxon>Archosauria</taxon>
        <taxon>Dinosauria</taxon>
        <taxon>Saurischia</taxon>
        <taxon>Theropoda</taxon>
        <taxon>Coelurosauria</taxon>
        <taxon>Aves</taxon>
        <taxon>Palaeognathae</taxon>
        <taxon>Casuariiformes</taxon>
        <taxon>Dromaiidae</taxon>
        <taxon>Dromaius</taxon>
    </lineage>
</organism>